<reference evidence="3" key="2">
    <citation type="submission" date="2023-05" db="EMBL/GenBank/DDBJ databases">
        <authorList>
            <person name="Schelkunov M.I."/>
        </authorList>
    </citation>
    <scope>NUCLEOTIDE SEQUENCE</scope>
    <source>
        <strain evidence="3">Hsosn_3</strain>
        <tissue evidence="3">Leaf</tissue>
    </source>
</reference>
<keyword evidence="1" id="KW-0175">Coiled coil</keyword>
<dbReference type="Pfam" id="PF25568">
    <property type="entry name" value="AAA_lid_At3g28540"/>
    <property type="match status" value="1"/>
</dbReference>
<comment type="caution">
    <text evidence="3">The sequence shown here is derived from an EMBL/GenBank/DDBJ whole genome shotgun (WGS) entry which is preliminary data.</text>
</comment>
<dbReference type="EMBL" id="JAUIZM010000001">
    <property type="protein sequence ID" value="KAK1405045.1"/>
    <property type="molecule type" value="Genomic_DNA"/>
</dbReference>
<sequence>MDKHVKLSYCSFEAFKVLAKNYLDVECHELLFGRIEELLAETDITPADVAENLMPKSAEDDSESCLKCLISVLEDAKEAKKEEELKAKKEAKDVEKVQRLKNFQIGHCRQFR</sequence>
<keyword evidence="4" id="KW-1185">Reference proteome</keyword>
<dbReference type="InterPro" id="IPR058017">
    <property type="entry name" value="At3g28540-like_C"/>
</dbReference>
<protein>
    <recommendedName>
        <fullName evidence="2">AAA+ ATPase At3g28540-like C-terminal domain-containing protein</fullName>
    </recommendedName>
</protein>
<dbReference type="PANTHER" id="PTHR23070">
    <property type="entry name" value="BCS1 AAA-TYPE ATPASE"/>
    <property type="match status" value="1"/>
</dbReference>
<evidence type="ECO:0000313" key="3">
    <source>
        <dbReference type="EMBL" id="KAK1405045.1"/>
    </source>
</evidence>
<name>A0AAD8N7U8_9APIA</name>
<accession>A0AAD8N7U8</accession>
<dbReference type="Proteomes" id="UP001237642">
    <property type="component" value="Unassembled WGS sequence"/>
</dbReference>
<gene>
    <name evidence="3" type="ORF">POM88_004650</name>
</gene>
<evidence type="ECO:0000313" key="4">
    <source>
        <dbReference type="Proteomes" id="UP001237642"/>
    </source>
</evidence>
<proteinExistence type="predicted"/>
<feature type="domain" description="AAA+ ATPase At3g28540-like C-terminal" evidence="2">
    <location>
        <begin position="10"/>
        <end position="83"/>
    </location>
</feature>
<dbReference type="Gene3D" id="6.10.280.40">
    <property type="match status" value="1"/>
</dbReference>
<organism evidence="3 4">
    <name type="scientific">Heracleum sosnowskyi</name>
    <dbReference type="NCBI Taxonomy" id="360622"/>
    <lineage>
        <taxon>Eukaryota</taxon>
        <taxon>Viridiplantae</taxon>
        <taxon>Streptophyta</taxon>
        <taxon>Embryophyta</taxon>
        <taxon>Tracheophyta</taxon>
        <taxon>Spermatophyta</taxon>
        <taxon>Magnoliopsida</taxon>
        <taxon>eudicotyledons</taxon>
        <taxon>Gunneridae</taxon>
        <taxon>Pentapetalae</taxon>
        <taxon>asterids</taxon>
        <taxon>campanulids</taxon>
        <taxon>Apiales</taxon>
        <taxon>Apiaceae</taxon>
        <taxon>Apioideae</taxon>
        <taxon>apioid superclade</taxon>
        <taxon>Tordylieae</taxon>
        <taxon>Tordyliinae</taxon>
        <taxon>Heracleum</taxon>
    </lineage>
</organism>
<feature type="coiled-coil region" evidence="1">
    <location>
        <begin position="66"/>
        <end position="100"/>
    </location>
</feature>
<reference evidence="3" key="1">
    <citation type="submission" date="2023-02" db="EMBL/GenBank/DDBJ databases">
        <title>Genome of toxic invasive species Heracleum sosnowskyi carries increased number of genes despite the absence of recent whole-genome duplications.</title>
        <authorList>
            <person name="Schelkunov M."/>
            <person name="Shtratnikova V."/>
            <person name="Makarenko M."/>
            <person name="Klepikova A."/>
            <person name="Omelchenko D."/>
            <person name="Novikova G."/>
            <person name="Obukhova E."/>
            <person name="Bogdanov V."/>
            <person name="Penin A."/>
            <person name="Logacheva M."/>
        </authorList>
    </citation>
    <scope>NUCLEOTIDE SEQUENCE</scope>
    <source>
        <strain evidence="3">Hsosn_3</strain>
        <tissue evidence="3">Leaf</tissue>
    </source>
</reference>
<dbReference type="AlphaFoldDB" id="A0AAD8N7U8"/>
<evidence type="ECO:0000256" key="1">
    <source>
        <dbReference type="SAM" id="Coils"/>
    </source>
</evidence>
<evidence type="ECO:0000259" key="2">
    <source>
        <dbReference type="Pfam" id="PF25568"/>
    </source>
</evidence>
<dbReference type="InterPro" id="IPR050747">
    <property type="entry name" value="Mitochondrial_chaperone_BCS1"/>
</dbReference>